<name>A0A7U9IVY5_ECOLX</name>
<feature type="transmembrane region" description="Helical" evidence="1">
    <location>
        <begin position="198"/>
        <end position="222"/>
    </location>
</feature>
<dbReference type="AlphaFoldDB" id="A0A7U9IVY5"/>
<proteinExistence type="predicted"/>
<keyword evidence="1" id="KW-0472">Membrane</keyword>
<keyword evidence="1" id="KW-1133">Transmembrane helix</keyword>
<dbReference type="Proteomes" id="UP000017766">
    <property type="component" value="Unassembled WGS sequence"/>
</dbReference>
<organism evidence="2 3">
    <name type="scientific">Escherichia coli HVH 36</name>
    <name type="common">4-5675286</name>
    <dbReference type="NCBI Taxonomy" id="1280986"/>
    <lineage>
        <taxon>Bacteria</taxon>
        <taxon>Pseudomonadati</taxon>
        <taxon>Pseudomonadota</taxon>
        <taxon>Gammaproteobacteria</taxon>
        <taxon>Enterobacterales</taxon>
        <taxon>Enterobacteriaceae</taxon>
        <taxon>Escherichia</taxon>
    </lineage>
</organism>
<comment type="caution">
    <text evidence="2">The sequence shown here is derived from an EMBL/GenBank/DDBJ whole genome shotgun (WGS) entry which is preliminary data.</text>
</comment>
<reference evidence="2 3" key="1">
    <citation type="submission" date="2013-08" db="EMBL/GenBank/DDBJ databases">
        <title>The Genome Sequence of Escherichia coli HVH 36 (4-5675286).</title>
        <authorList>
            <consortium name="The Broad Institute Genome Sequencing Platform"/>
            <consortium name="The Broad Institute Genome Sequencing Center for Infectious Disease"/>
            <person name="Feldgarden M."/>
            <person name="Frimodt-Moller N."/>
            <person name="Leihof R.F."/>
            <person name="Rasmussen L."/>
            <person name="Young S.K."/>
            <person name="Zeng Q."/>
            <person name="Gargeya S."/>
            <person name="Fitzgerald M."/>
            <person name="Abouelleil A."/>
            <person name="Alvarado L."/>
            <person name="Berlin A.M."/>
            <person name="Chapman S.B."/>
            <person name="Gainer-Dewar J."/>
            <person name="Goldberg J."/>
            <person name="Gnerre S."/>
            <person name="Griggs A."/>
            <person name="Gujja S."/>
            <person name="Hansen M."/>
            <person name="Howarth C."/>
            <person name="Imamovic A."/>
            <person name="Ireland A."/>
            <person name="Larimer J."/>
            <person name="McCowan C."/>
            <person name="Murphy C."/>
            <person name="Pearson M."/>
            <person name="Poon T."/>
            <person name="Priest M."/>
            <person name="Roberts A."/>
            <person name="Saif S."/>
            <person name="Shea T."/>
            <person name="Sykes S."/>
            <person name="Wortman J."/>
            <person name="Nusbaum C."/>
            <person name="Birren B."/>
        </authorList>
    </citation>
    <scope>NUCLEOTIDE SEQUENCE [LARGE SCALE GENOMIC DNA]</scope>
    <source>
        <strain evidence="3">HVH 36 (4-5675286)</strain>
    </source>
</reference>
<evidence type="ECO:0000313" key="3">
    <source>
        <dbReference type="Proteomes" id="UP000017766"/>
    </source>
</evidence>
<dbReference type="EMBL" id="AYLQ01000033">
    <property type="protein sequence ID" value="ESP07281.1"/>
    <property type="molecule type" value="Genomic_DNA"/>
</dbReference>
<evidence type="ECO:0000313" key="2">
    <source>
        <dbReference type="EMBL" id="ESP07281.1"/>
    </source>
</evidence>
<keyword evidence="1" id="KW-0812">Transmembrane</keyword>
<evidence type="ECO:0000256" key="1">
    <source>
        <dbReference type="SAM" id="Phobius"/>
    </source>
</evidence>
<protein>
    <submittedName>
        <fullName evidence="2">Uncharacterized protein</fullName>
    </submittedName>
</protein>
<sequence length="224" mass="25780">MEWKKELRAKFERDELRRLISNVNWIIFKPKIKKQLEILSTQLSGEHVRFNIIDMQDEPDGYGFDCLTFQIADRMTGNMRQEKTTESIKFNHHWQKGAALSITYSATGAVHIILFPSTSDDSLATHDSLIVHHSYNVKHITPKKIEKAVKNLLHYHRVTGVLHKAALKDLILIRLLKIKMFFIQYNDKENKFRRVTALYIPTLSLIVSLAAAVASILALVSVKS</sequence>
<accession>A0A7U9IVY5</accession>
<dbReference type="RefSeq" id="WP_000454879.1">
    <property type="nucleotide sequence ID" value="NZ_KI538667.1"/>
</dbReference>
<gene>
    <name evidence="2" type="ORF">G711_03525</name>
</gene>